<evidence type="ECO:0000313" key="4">
    <source>
        <dbReference type="Proteomes" id="UP000264693"/>
    </source>
</evidence>
<accession>A0A347TKV2</accession>
<evidence type="ECO:0000313" key="1">
    <source>
        <dbReference type="EMBL" id="AXX87230.1"/>
    </source>
</evidence>
<dbReference type="GO" id="GO:0019251">
    <property type="term" value="P:anaerobic cobalamin biosynthetic process"/>
    <property type="evidence" value="ECO:0007669"/>
    <property type="project" value="InterPro"/>
</dbReference>
<dbReference type="InterPro" id="IPR010388">
    <property type="entry name" value="Anaerobic_Co-chelatase"/>
</dbReference>
<organism evidence="1 4">
    <name type="scientific">Malaciobacter marinus</name>
    <dbReference type="NCBI Taxonomy" id="505249"/>
    <lineage>
        <taxon>Bacteria</taxon>
        <taxon>Pseudomonadati</taxon>
        <taxon>Campylobacterota</taxon>
        <taxon>Epsilonproteobacteria</taxon>
        <taxon>Campylobacterales</taxon>
        <taxon>Arcobacteraceae</taxon>
        <taxon>Malaciobacter</taxon>
    </lineage>
</organism>
<dbReference type="EMBL" id="CP032101">
    <property type="protein sequence ID" value="AXX87230.1"/>
    <property type="molecule type" value="Genomic_DNA"/>
</dbReference>
<name>A0A347TKV2_9BACT</name>
<dbReference type="Proteomes" id="UP000224740">
    <property type="component" value="Unassembled WGS sequence"/>
</dbReference>
<dbReference type="EMBL" id="NXAO01000046">
    <property type="protein sequence ID" value="PHO14891.1"/>
    <property type="molecule type" value="Genomic_DNA"/>
</dbReference>
<dbReference type="Gene3D" id="3.40.50.1400">
    <property type="match status" value="2"/>
</dbReference>
<reference evidence="1 4" key="3">
    <citation type="submission" date="2018-08" db="EMBL/GenBank/DDBJ databases">
        <title>Complete genome of the Arcobacter marinus type strain JCM 15502.</title>
        <authorList>
            <person name="Miller W.G."/>
            <person name="Yee E."/>
            <person name="Huynh S."/>
            <person name="Parker C.T."/>
        </authorList>
    </citation>
    <scope>NUCLEOTIDE SEQUENCE [LARGE SCALE GENOMIC DNA]</scope>
    <source>
        <strain evidence="1 4">JCM 15502</strain>
    </source>
</reference>
<dbReference type="Pfam" id="PF06180">
    <property type="entry name" value="CbiK"/>
    <property type="match status" value="1"/>
</dbReference>
<dbReference type="KEGG" id="amar:AMRN_1495"/>
<dbReference type="GO" id="GO:0016852">
    <property type="term" value="F:sirohydrochlorin cobaltochelatase activity"/>
    <property type="evidence" value="ECO:0007669"/>
    <property type="project" value="UniProtKB-EC"/>
</dbReference>
<proteinExistence type="predicted"/>
<protein>
    <submittedName>
        <fullName evidence="2">Cobalt chelatase</fullName>
    </submittedName>
    <submittedName>
        <fullName evidence="1">Sirohydrochlorin cobaltochelatase</fullName>
        <ecNumber evidence="1">4.99.1.3</ecNumber>
    </submittedName>
</protein>
<dbReference type="Proteomes" id="UP000264693">
    <property type="component" value="Chromosome"/>
</dbReference>
<keyword evidence="1" id="KW-0456">Lyase</keyword>
<reference evidence="3" key="1">
    <citation type="submission" date="2017-09" db="EMBL/GenBank/DDBJ databases">
        <title>Arcobacter canalis sp. nov., a new species isolated from a water canal contaminated with urban sewage.</title>
        <authorList>
            <person name="Perez-Cataluna A."/>
            <person name="Salas-Masso N."/>
            <person name="Figueras M.J."/>
        </authorList>
    </citation>
    <scope>NUCLEOTIDE SEQUENCE [LARGE SCALE GENOMIC DNA]</scope>
    <source>
        <strain evidence="3">CECT 7727</strain>
    </source>
</reference>
<dbReference type="SUPFAM" id="SSF53800">
    <property type="entry name" value="Chelatase"/>
    <property type="match status" value="1"/>
</dbReference>
<evidence type="ECO:0000313" key="2">
    <source>
        <dbReference type="EMBL" id="PHO14891.1"/>
    </source>
</evidence>
<reference evidence="2" key="2">
    <citation type="submission" date="2017-09" db="EMBL/GenBank/DDBJ databases">
        <authorList>
            <person name="Perez-Cataluna A."/>
            <person name="Figueras M.J."/>
            <person name="Salas-Masso N."/>
        </authorList>
    </citation>
    <scope>NUCLEOTIDE SEQUENCE</scope>
    <source>
        <strain evidence="2">CECT 7727</strain>
    </source>
</reference>
<keyword evidence="3" id="KW-1185">Reference proteome</keyword>
<sequence>MKRFRHYNRKRAIVLACFGSVIEQQKYLDLEDKVKQTYPDCEVFTSFSSRMVIKLLKKKKKEVYKNLPQTLADVDMQGFKHVVIVSVNIYPTDEHEFLKKIVDGFKQFSMANLAITNAILTTSKNTTSFLTSLNEQISKDDTANLYIIHGTPKLNTIGIDSINYTSSLLEMIDKRNFTCSLEGAFPYFVVNNVIKEKIKEKGFKKVQIVPLLLVSGNHYIKDMTEIKEDLSDSFESFITPSLTQGENFNLLELAKTQEIILSNIKESFKMLGISHKTMTY</sequence>
<gene>
    <name evidence="1" type="primary">cbiK</name>
    <name evidence="1" type="ORF">AMRN_1495</name>
    <name evidence="2" type="ORF">CPH92_09920</name>
</gene>
<dbReference type="AlphaFoldDB" id="A0A347TKV2"/>
<dbReference type="RefSeq" id="WP_099311562.1">
    <property type="nucleotide sequence ID" value="NZ_CP032101.1"/>
</dbReference>
<dbReference type="EC" id="4.99.1.3" evidence="1"/>
<evidence type="ECO:0000313" key="3">
    <source>
        <dbReference type="Proteomes" id="UP000224740"/>
    </source>
</evidence>